<proteinExistence type="predicted"/>
<dbReference type="AlphaFoldDB" id="A0A1F5WZK8"/>
<dbReference type="Proteomes" id="UP000178114">
    <property type="component" value="Unassembled WGS sequence"/>
</dbReference>
<reference evidence="2 3" key="1">
    <citation type="journal article" date="2016" name="Nat. Commun.">
        <title>Thousands of microbial genomes shed light on interconnected biogeochemical processes in an aquifer system.</title>
        <authorList>
            <person name="Anantharaman K."/>
            <person name="Brown C.T."/>
            <person name="Hug L.A."/>
            <person name="Sharon I."/>
            <person name="Castelle C.J."/>
            <person name="Probst A.J."/>
            <person name="Thomas B.C."/>
            <person name="Singh A."/>
            <person name="Wilkins M.J."/>
            <person name="Karaoz U."/>
            <person name="Brodie E.L."/>
            <person name="Williams K.H."/>
            <person name="Hubbard S.S."/>
            <person name="Banfield J.F."/>
        </authorList>
    </citation>
    <scope>NUCLEOTIDE SEQUENCE [LARGE SCALE GENOMIC DNA]</scope>
</reference>
<feature type="region of interest" description="Disordered" evidence="1">
    <location>
        <begin position="1"/>
        <end position="24"/>
    </location>
</feature>
<accession>A0A1F5WZK8</accession>
<dbReference type="STRING" id="1798351.A2930_00715"/>
<gene>
    <name evidence="2" type="ORF">A2930_00715</name>
</gene>
<sequence length="416" mass="46819">MNLEQSAETIEPQKESQEKPKLHTPYYEVTLKEFAEAHPEKAEAMKTVLDEIDKQGIKNFDVFRSEAMPGVAFSHTKLTITPELINKLSKNSNVAETEPQAKEDDVEGKEEKTDAKRQDYFLFTAFAPPPDGHAFTVQDVAIDRYIRLLPRVAGALKRGEKPPEVNVHLLGAPTGMGGAVTEEWIENIKKNGLDAHAKLYSEFINGQEPENGKDVHVVLQGVSKGAVVAEKTSKYLSEKLQKNTQRLLDNPAGEHEQKEMWTKGKQVVQGLAAETLWRMVADSKMKDLMKLGGPFAEKLAEEKNIPKDGNEQKKLKLKAALAEGLALFKGSPLNTENTRSFIRRGIYDPLTFTPKRLFDIWRKGGKEKGSFPMFQKGRSLEVPFKSLGHFFFYNRFDRWNKILGYSENAAEKKNGA</sequence>
<comment type="caution">
    <text evidence="2">The sequence shown here is derived from an EMBL/GenBank/DDBJ whole genome shotgun (WGS) entry which is preliminary data.</text>
</comment>
<name>A0A1F5WZK8_9BACT</name>
<protein>
    <submittedName>
        <fullName evidence="2">Uncharacterized protein</fullName>
    </submittedName>
</protein>
<dbReference type="EMBL" id="MFID01000018">
    <property type="protein sequence ID" value="OGF81078.1"/>
    <property type="molecule type" value="Genomic_DNA"/>
</dbReference>
<evidence type="ECO:0000256" key="1">
    <source>
        <dbReference type="SAM" id="MobiDB-lite"/>
    </source>
</evidence>
<feature type="compositionally biased region" description="Basic and acidic residues" evidence="1">
    <location>
        <begin position="11"/>
        <end position="21"/>
    </location>
</feature>
<feature type="compositionally biased region" description="Basic and acidic residues" evidence="1">
    <location>
        <begin position="99"/>
        <end position="113"/>
    </location>
</feature>
<organism evidence="2 3">
    <name type="scientific">Candidatus Giovannonibacteria bacterium RIFCSPLOWO2_01_FULL_45_34</name>
    <dbReference type="NCBI Taxonomy" id="1798351"/>
    <lineage>
        <taxon>Bacteria</taxon>
        <taxon>Candidatus Giovannoniibacteriota</taxon>
    </lineage>
</organism>
<feature type="region of interest" description="Disordered" evidence="1">
    <location>
        <begin position="91"/>
        <end position="113"/>
    </location>
</feature>
<evidence type="ECO:0000313" key="2">
    <source>
        <dbReference type="EMBL" id="OGF81078.1"/>
    </source>
</evidence>
<evidence type="ECO:0000313" key="3">
    <source>
        <dbReference type="Proteomes" id="UP000178114"/>
    </source>
</evidence>